<evidence type="ECO:0000259" key="2">
    <source>
        <dbReference type="PROSITE" id="PS51831"/>
    </source>
</evidence>
<feature type="transmembrane region" description="Helical" evidence="1">
    <location>
        <begin position="210"/>
        <end position="230"/>
    </location>
</feature>
<dbReference type="CDD" id="cd00077">
    <property type="entry name" value="HDc"/>
    <property type="match status" value="1"/>
</dbReference>
<feature type="domain" description="HD-GYP" evidence="3">
    <location>
        <begin position="236"/>
        <end position="428"/>
    </location>
</feature>
<evidence type="ECO:0000256" key="1">
    <source>
        <dbReference type="SAM" id="Phobius"/>
    </source>
</evidence>
<dbReference type="Pfam" id="PF13487">
    <property type="entry name" value="HD_5"/>
    <property type="match status" value="1"/>
</dbReference>
<feature type="transmembrane region" description="Helical" evidence="1">
    <location>
        <begin position="112"/>
        <end position="133"/>
    </location>
</feature>
<dbReference type="InterPro" id="IPR006675">
    <property type="entry name" value="HDIG_dom"/>
</dbReference>
<evidence type="ECO:0000259" key="3">
    <source>
        <dbReference type="PROSITE" id="PS51832"/>
    </source>
</evidence>
<gene>
    <name evidence="4" type="ORF">FWJ32_04755</name>
</gene>
<proteinExistence type="predicted"/>
<feature type="transmembrane region" description="Helical" evidence="1">
    <location>
        <begin position="66"/>
        <end position="91"/>
    </location>
</feature>
<keyword evidence="1" id="KW-0472">Membrane</keyword>
<dbReference type="EMBL" id="VTPS01000005">
    <property type="protein sequence ID" value="TZE82589.1"/>
    <property type="molecule type" value="Genomic_DNA"/>
</dbReference>
<keyword evidence="1" id="KW-1133">Transmembrane helix</keyword>
<dbReference type="RefSeq" id="WP_149544828.1">
    <property type="nucleotide sequence ID" value="NZ_VTPS01000005.1"/>
</dbReference>
<feature type="transmembrane region" description="Helical" evidence="1">
    <location>
        <begin position="6"/>
        <end position="24"/>
    </location>
</feature>
<name>A0A5D8QEJ0_9THEO</name>
<evidence type="ECO:0000313" key="5">
    <source>
        <dbReference type="Proteomes" id="UP000322976"/>
    </source>
</evidence>
<dbReference type="NCBIfam" id="TIGR00277">
    <property type="entry name" value="HDIG"/>
    <property type="match status" value="1"/>
</dbReference>
<feature type="transmembrane region" description="Helical" evidence="1">
    <location>
        <begin position="153"/>
        <end position="174"/>
    </location>
</feature>
<dbReference type="InterPro" id="IPR037522">
    <property type="entry name" value="HD_GYP_dom"/>
</dbReference>
<feature type="domain" description="HD" evidence="2">
    <location>
        <begin position="258"/>
        <end position="379"/>
    </location>
</feature>
<dbReference type="PANTHER" id="PTHR43155:SF2">
    <property type="entry name" value="CYCLIC DI-GMP PHOSPHODIESTERASE PA4108"/>
    <property type="match status" value="1"/>
</dbReference>
<evidence type="ECO:0000313" key="4">
    <source>
        <dbReference type="EMBL" id="TZE82589.1"/>
    </source>
</evidence>
<dbReference type="SUPFAM" id="SSF109604">
    <property type="entry name" value="HD-domain/PDEase-like"/>
    <property type="match status" value="1"/>
</dbReference>
<dbReference type="PROSITE" id="PS51832">
    <property type="entry name" value="HD_GYP"/>
    <property type="match status" value="1"/>
</dbReference>
<feature type="transmembrane region" description="Helical" evidence="1">
    <location>
        <begin position="186"/>
        <end position="204"/>
    </location>
</feature>
<dbReference type="Proteomes" id="UP000322976">
    <property type="component" value="Unassembled WGS sequence"/>
</dbReference>
<dbReference type="PANTHER" id="PTHR43155">
    <property type="entry name" value="CYCLIC DI-GMP PHOSPHODIESTERASE PA4108-RELATED"/>
    <property type="match status" value="1"/>
</dbReference>
<keyword evidence="1" id="KW-0812">Transmembrane</keyword>
<dbReference type="AlphaFoldDB" id="A0A5D8QEJ0"/>
<dbReference type="InterPro" id="IPR003607">
    <property type="entry name" value="HD/PDEase_dom"/>
</dbReference>
<organism evidence="4 5">
    <name type="scientific">Calorimonas adulescens</name>
    <dbReference type="NCBI Taxonomy" id="2606906"/>
    <lineage>
        <taxon>Bacteria</taxon>
        <taxon>Bacillati</taxon>
        <taxon>Bacillota</taxon>
        <taxon>Clostridia</taxon>
        <taxon>Thermoanaerobacterales</taxon>
        <taxon>Thermoanaerobacteraceae</taxon>
        <taxon>Calorimonas</taxon>
    </lineage>
</organism>
<accession>A0A5D8QEJ0</accession>
<dbReference type="Gene3D" id="1.10.3210.10">
    <property type="entry name" value="Hypothetical protein af1432"/>
    <property type="match status" value="1"/>
</dbReference>
<protein>
    <submittedName>
        <fullName evidence="4">HD-GYP domain-containing protein</fullName>
    </submittedName>
</protein>
<dbReference type="InterPro" id="IPR006674">
    <property type="entry name" value="HD_domain"/>
</dbReference>
<dbReference type="PROSITE" id="PS51831">
    <property type="entry name" value="HD"/>
    <property type="match status" value="1"/>
</dbReference>
<sequence>MSRQKLLFAYILTLSAVALLILGRGISTVSDSGFDIGRLAVFFAVLVISESLTLELGNGTLVSFSLVSQILAISVLGIDKAVFIVGLAEFFSVYYKKGESKFVFNRPFKVTVFNTASTVISFYISAHIAYNYIYVALQIHGILGYINQFITTMMFSFIFLLINDLLISLVIYFDKGIDFCKTFKENFTLGLPNFVSMGFMGFLLSVAYDLYGYISLAFFFLPILIVRYTVQIYLDLKKTYYETIQAFVDAIEAKDKYTKGHSQRVEKYAETIAKELGLPDAKIEKIKIAALLHDVGKIGIDEGILNKPGRLTPEEYEKVKEHAEIGYRIVRNIEFLEMEARWIRYHHEWYNGKGYPEQLGDKIPLEAGILAIADVYDALTSDRPYRQAMSEDEAYSVIVNERGHFIPTALEAFKKAFANNRELFIRVY</sequence>
<reference evidence="4 5" key="1">
    <citation type="submission" date="2019-08" db="EMBL/GenBank/DDBJ databases">
        <title>Calorimonas adulescens gen. nov., sp. nov., an anaerobic thermophilic bacterium from Sakhalin hot spring.</title>
        <authorList>
            <person name="Khomyakova M.A."/>
            <person name="Merkel A.Y."/>
            <person name="Novikov A."/>
            <person name="Bonch-Osmolovskaya E.A."/>
            <person name="Slobodkin A.I."/>
        </authorList>
    </citation>
    <scope>NUCLEOTIDE SEQUENCE [LARGE SCALE GENOMIC DNA]</scope>
    <source>
        <strain evidence="4 5">A05MB</strain>
    </source>
</reference>
<keyword evidence="5" id="KW-1185">Reference proteome</keyword>
<comment type="caution">
    <text evidence="4">The sequence shown here is derived from an EMBL/GenBank/DDBJ whole genome shotgun (WGS) entry which is preliminary data.</text>
</comment>
<dbReference type="SMART" id="SM00471">
    <property type="entry name" value="HDc"/>
    <property type="match status" value="1"/>
</dbReference>